<comment type="caution">
    <text evidence="1">The sequence shown here is derived from an EMBL/GenBank/DDBJ whole genome shotgun (WGS) entry which is preliminary data.</text>
</comment>
<dbReference type="EMBL" id="CAKASE010000045">
    <property type="protein sequence ID" value="CAG9560812.1"/>
    <property type="molecule type" value="Genomic_DNA"/>
</dbReference>
<reference evidence="1" key="1">
    <citation type="submission" date="2021-09" db="EMBL/GenBank/DDBJ databases">
        <authorList>
            <person name="Martin H S."/>
        </authorList>
    </citation>
    <scope>NUCLEOTIDE SEQUENCE</scope>
</reference>
<gene>
    <name evidence="1" type="ORF">DCHRY22_LOCUS2414</name>
</gene>
<dbReference type="Proteomes" id="UP000789524">
    <property type="component" value="Unassembled WGS sequence"/>
</dbReference>
<name>A0A8J2QE39_9NEOP</name>
<evidence type="ECO:0000313" key="2">
    <source>
        <dbReference type="Proteomes" id="UP000789524"/>
    </source>
</evidence>
<sequence>MYGTDNNLHIYFVHTDVSGAIDVVDHSVVSDELHDHYLPSTYRYTTDPVELVYFICVQPCAVDINGYVSDRHTASSGVTRGSHWVRVLLFLHLIS</sequence>
<organism evidence="1 2">
    <name type="scientific">Danaus chrysippus</name>
    <name type="common">African queen</name>
    <dbReference type="NCBI Taxonomy" id="151541"/>
    <lineage>
        <taxon>Eukaryota</taxon>
        <taxon>Metazoa</taxon>
        <taxon>Ecdysozoa</taxon>
        <taxon>Arthropoda</taxon>
        <taxon>Hexapoda</taxon>
        <taxon>Insecta</taxon>
        <taxon>Pterygota</taxon>
        <taxon>Neoptera</taxon>
        <taxon>Endopterygota</taxon>
        <taxon>Lepidoptera</taxon>
        <taxon>Glossata</taxon>
        <taxon>Ditrysia</taxon>
        <taxon>Papilionoidea</taxon>
        <taxon>Nymphalidae</taxon>
        <taxon>Danainae</taxon>
        <taxon>Danaini</taxon>
        <taxon>Danaina</taxon>
        <taxon>Danaus</taxon>
        <taxon>Anosia</taxon>
    </lineage>
</organism>
<protein>
    <submittedName>
        <fullName evidence="1">(African queen) hypothetical protein</fullName>
    </submittedName>
</protein>
<proteinExistence type="predicted"/>
<keyword evidence="2" id="KW-1185">Reference proteome</keyword>
<accession>A0A8J2QE39</accession>
<evidence type="ECO:0000313" key="1">
    <source>
        <dbReference type="EMBL" id="CAG9560812.1"/>
    </source>
</evidence>
<dbReference type="AlphaFoldDB" id="A0A8J2QE39"/>